<evidence type="ECO:0000313" key="1">
    <source>
        <dbReference type="EMBL" id="NMN97398.1"/>
    </source>
</evidence>
<dbReference type="AlphaFoldDB" id="A0A848KI03"/>
<keyword evidence="2" id="KW-1185">Reference proteome</keyword>
<evidence type="ECO:0008006" key="3">
    <source>
        <dbReference type="Google" id="ProtNLM"/>
    </source>
</evidence>
<dbReference type="RefSeq" id="WP_169590231.1">
    <property type="nucleotide sequence ID" value="NZ_VCQU01000007.1"/>
</dbReference>
<comment type="caution">
    <text evidence="1">The sequence shown here is derived from an EMBL/GenBank/DDBJ whole genome shotgun (WGS) entry which is preliminary data.</text>
</comment>
<reference evidence="1 2" key="1">
    <citation type="submission" date="2019-05" db="EMBL/GenBank/DDBJ databases">
        <authorList>
            <person name="Lee S.D."/>
        </authorList>
    </citation>
    <scope>NUCLEOTIDE SEQUENCE [LARGE SCALE GENOMIC DNA]</scope>
    <source>
        <strain evidence="1 2">YC2-7</strain>
    </source>
</reference>
<proteinExistence type="predicted"/>
<reference evidence="1 2" key="2">
    <citation type="submission" date="2020-06" db="EMBL/GenBank/DDBJ databases">
        <title>Antribacter stalactiti gen. nov., sp. nov., a new member of the family Nacardiaceae isolated from a cave.</title>
        <authorList>
            <person name="Kim I.S."/>
        </authorList>
    </citation>
    <scope>NUCLEOTIDE SEQUENCE [LARGE SCALE GENOMIC DNA]</scope>
    <source>
        <strain evidence="1 2">YC2-7</strain>
    </source>
</reference>
<protein>
    <recommendedName>
        <fullName evidence="3">Cyclase</fullName>
    </recommendedName>
</protein>
<accession>A0A848KI03</accession>
<dbReference type="Proteomes" id="UP000535543">
    <property type="component" value="Unassembled WGS sequence"/>
</dbReference>
<name>A0A848KI03_9NOCA</name>
<sequence>MTTTLHLENTVHDFESWKAVFDKFDRFRADNKVRSYRVSRSVASPQKVIVDLDFDSIADAESFSAALAKVRTTPQSKAQLVEFVEPVVLELVAERTFTAV</sequence>
<dbReference type="EMBL" id="VCQU01000007">
    <property type="protein sequence ID" value="NMN97398.1"/>
    <property type="molecule type" value="Genomic_DNA"/>
</dbReference>
<organism evidence="1 2">
    <name type="scientific">Antrihabitans stalactiti</name>
    <dbReference type="NCBI Taxonomy" id="2584121"/>
    <lineage>
        <taxon>Bacteria</taxon>
        <taxon>Bacillati</taxon>
        <taxon>Actinomycetota</taxon>
        <taxon>Actinomycetes</taxon>
        <taxon>Mycobacteriales</taxon>
        <taxon>Nocardiaceae</taxon>
        <taxon>Antrihabitans</taxon>
    </lineage>
</organism>
<gene>
    <name evidence="1" type="ORF">FGL95_20385</name>
</gene>
<evidence type="ECO:0000313" key="2">
    <source>
        <dbReference type="Proteomes" id="UP000535543"/>
    </source>
</evidence>